<sequence>MKNIPYTSAIGSLIYAQVCTRPDITFIVNVLGRYLSNLGHDHWVAAKKVMRYLQNTKDYILIYKRVDNLEIVGYSNADIGGCTNDYNSTSNYAFTLAGGAISWKSIKQTLVTSSTMYVKFMAGYSASTQVVWLRNFISELRVIDSIQRPIVIYCDNSAVVFFYKNNKLHNGTKHAN</sequence>
<organism evidence="1 2">
    <name type="scientific">Nicotiana tabacum</name>
    <name type="common">Common tobacco</name>
    <dbReference type="NCBI Taxonomy" id="4097"/>
    <lineage>
        <taxon>Eukaryota</taxon>
        <taxon>Viridiplantae</taxon>
        <taxon>Streptophyta</taxon>
        <taxon>Embryophyta</taxon>
        <taxon>Tracheophyta</taxon>
        <taxon>Spermatophyta</taxon>
        <taxon>Magnoliopsida</taxon>
        <taxon>eudicotyledons</taxon>
        <taxon>Gunneridae</taxon>
        <taxon>Pentapetalae</taxon>
        <taxon>asterids</taxon>
        <taxon>lamiids</taxon>
        <taxon>Solanales</taxon>
        <taxon>Solanaceae</taxon>
        <taxon>Nicotianoideae</taxon>
        <taxon>Nicotianeae</taxon>
        <taxon>Nicotiana</taxon>
    </lineage>
</organism>
<keyword evidence="1" id="KW-1185">Reference proteome</keyword>
<name>A0AC58T2X2_TOBAC</name>
<accession>A0AC58T2X2</accession>
<protein>
    <submittedName>
        <fullName evidence="2">Secreted RxLR effector protein 161-like</fullName>
    </submittedName>
</protein>
<proteinExistence type="predicted"/>
<evidence type="ECO:0000313" key="2">
    <source>
        <dbReference type="RefSeq" id="XP_075091577.1"/>
    </source>
</evidence>
<reference evidence="2" key="2">
    <citation type="submission" date="2025-08" db="UniProtKB">
        <authorList>
            <consortium name="RefSeq"/>
        </authorList>
    </citation>
    <scope>IDENTIFICATION</scope>
    <source>
        <tissue evidence="2">Leaf</tissue>
    </source>
</reference>
<reference evidence="1" key="1">
    <citation type="journal article" date="2014" name="Nat. Commun.">
        <title>The tobacco genome sequence and its comparison with those of tomato and potato.</title>
        <authorList>
            <person name="Sierro N."/>
            <person name="Battey J.N."/>
            <person name="Ouadi S."/>
            <person name="Bakaher N."/>
            <person name="Bovet L."/>
            <person name="Willig A."/>
            <person name="Goepfert S."/>
            <person name="Peitsch M.C."/>
            <person name="Ivanov N.V."/>
        </authorList>
    </citation>
    <scope>NUCLEOTIDE SEQUENCE [LARGE SCALE GENOMIC DNA]</scope>
</reference>
<gene>
    <name evidence="2" type="primary">LOC142171775</name>
</gene>
<evidence type="ECO:0000313" key="1">
    <source>
        <dbReference type="Proteomes" id="UP000790787"/>
    </source>
</evidence>
<dbReference type="RefSeq" id="XP_075091577.1">
    <property type="nucleotide sequence ID" value="XM_075235476.1"/>
</dbReference>
<dbReference type="Proteomes" id="UP000790787">
    <property type="component" value="Chromosome 17"/>
</dbReference>